<dbReference type="SUPFAM" id="SSF52833">
    <property type="entry name" value="Thioredoxin-like"/>
    <property type="match status" value="1"/>
</dbReference>
<dbReference type="InterPro" id="IPR051924">
    <property type="entry name" value="GST_Kappa/NadH"/>
</dbReference>
<evidence type="ECO:0000259" key="2">
    <source>
        <dbReference type="Pfam" id="PF01323"/>
    </source>
</evidence>
<accession>A0ABX7P0B1</accession>
<dbReference type="Gene3D" id="3.40.30.10">
    <property type="entry name" value="Glutaredoxin"/>
    <property type="match status" value="1"/>
</dbReference>
<dbReference type="PIRSF" id="PIRSF006386">
    <property type="entry name" value="HCCAis_GSTk"/>
    <property type="match status" value="1"/>
</dbReference>
<dbReference type="InterPro" id="IPR014440">
    <property type="entry name" value="HCCAis_GSTk"/>
</dbReference>
<dbReference type="CDD" id="cd03022">
    <property type="entry name" value="DsbA_HCCA_Iso"/>
    <property type="match status" value="1"/>
</dbReference>
<dbReference type="InterPro" id="IPR001853">
    <property type="entry name" value="DSBA-like_thioredoxin_dom"/>
</dbReference>
<dbReference type="EMBL" id="CP071090">
    <property type="protein sequence ID" value="QSQ24111.1"/>
    <property type="molecule type" value="Genomic_DNA"/>
</dbReference>
<feature type="domain" description="DSBA-like thioredoxin" evidence="2">
    <location>
        <begin position="5"/>
        <end position="190"/>
    </location>
</feature>
<dbReference type="InterPro" id="IPR036249">
    <property type="entry name" value="Thioredoxin-like_sf"/>
</dbReference>
<proteinExistence type="inferred from homology"/>
<dbReference type="PANTHER" id="PTHR42943">
    <property type="entry name" value="GLUTATHIONE S-TRANSFERASE KAPPA"/>
    <property type="match status" value="1"/>
</dbReference>
<evidence type="ECO:0000313" key="3">
    <source>
        <dbReference type="EMBL" id="QSQ24111.1"/>
    </source>
</evidence>
<dbReference type="GO" id="GO:0016853">
    <property type="term" value="F:isomerase activity"/>
    <property type="evidence" value="ECO:0007669"/>
    <property type="project" value="UniProtKB-KW"/>
</dbReference>
<name>A0ABX7P0B1_9BACT</name>
<dbReference type="InterPro" id="IPR044087">
    <property type="entry name" value="NahD-like"/>
</dbReference>
<evidence type="ECO:0000313" key="4">
    <source>
        <dbReference type="Proteomes" id="UP000662747"/>
    </source>
</evidence>
<keyword evidence="1 3" id="KW-0413">Isomerase</keyword>
<evidence type="ECO:0000256" key="1">
    <source>
        <dbReference type="PIRNR" id="PIRNR006386"/>
    </source>
</evidence>
<dbReference type="EC" id="5.99.1.4" evidence="1"/>
<dbReference type="RefSeq" id="WP_206725678.1">
    <property type="nucleotide sequence ID" value="NZ_CP071090.1"/>
</dbReference>
<dbReference type="Proteomes" id="UP000662747">
    <property type="component" value="Chromosome"/>
</dbReference>
<protein>
    <recommendedName>
        <fullName evidence="1">2-hydroxychromene-2-carboxylate isomerase</fullName>
        <ecNumber evidence="1">5.99.1.4</ecNumber>
    </recommendedName>
</protein>
<sequence length="202" mass="22413">MAAPLEFWFEFGSTYSYVGALRIEEECRAAGVPLVWKPFLLGPLFTAQLGIKDSPFNVSPIRGRYMWRDLERLCAKFGLPWKRPSVFPRGTVLAARVACAGEGQPWLGDFVRSVFRANFAEDRDISQQDVLAEVLRGLGVDAEKVFASAVTEENKARLRANTAQAESLGIFGAPNCFTRGELFFGQDRIADAISWALGEGRE</sequence>
<keyword evidence="4" id="KW-1185">Reference proteome</keyword>
<gene>
    <name evidence="3" type="ORF">JY651_03800</name>
</gene>
<dbReference type="PANTHER" id="PTHR42943:SF2">
    <property type="entry name" value="GLUTATHIONE S-TRANSFERASE KAPPA 1"/>
    <property type="match status" value="1"/>
</dbReference>
<comment type="similarity">
    <text evidence="1">Belongs to the GST superfamily. NadH family.</text>
</comment>
<dbReference type="Pfam" id="PF01323">
    <property type="entry name" value="DSBA"/>
    <property type="match status" value="1"/>
</dbReference>
<comment type="catalytic activity">
    <reaction evidence="1">
        <text>2-hydroxychromene-2-carboxylate = (3E)-4-(2-hydroxyphenyl)-2-oxobut-3-enoate</text>
        <dbReference type="Rhea" id="RHEA:27401"/>
        <dbReference type="ChEBI" id="CHEBI:59350"/>
        <dbReference type="ChEBI" id="CHEBI:59353"/>
        <dbReference type="EC" id="5.99.1.4"/>
    </reaction>
</comment>
<organism evidence="3 4">
    <name type="scientific">Pyxidicoccus parkwayensis</name>
    <dbReference type="NCBI Taxonomy" id="2813578"/>
    <lineage>
        <taxon>Bacteria</taxon>
        <taxon>Pseudomonadati</taxon>
        <taxon>Myxococcota</taxon>
        <taxon>Myxococcia</taxon>
        <taxon>Myxococcales</taxon>
        <taxon>Cystobacterineae</taxon>
        <taxon>Myxococcaceae</taxon>
        <taxon>Pyxidicoccus</taxon>
    </lineage>
</organism>
<reference evidence="3 4" key="1">
    <citation type="submission" date="2021-02" db="EMBL/GenBank/DDBJ databases">
        <title>De Novo genome assembly of isolated myxobacteria.</title>
        <authorList>
            <person name="Stevens D.C."/>
        </authorList>
    </citation>
    <scope>NUCLEOTIDE SEQUENCE [LARGE SCALE GENOMIC DNA]</scope>
    <source>
        <strain evidence="4">SCPEA02</strain>
    </source>
</reference>